<sequence>MFIYNLITIAFVVIICSGVAIFFTINERCLSKMKRANTGVSAGAEESSAAKKEKIRVNLSKKVMTTAALALVMDTCWGGNAFLIVFTNRDALGDVKNTRLPQLEAALEIQYIDPILTESASRFVLSNATADS</sequence>
<dbReference type="EMBL" id="CDMZ01001796">
    <property type="protein sequence ID" value="CEM37679.1"/>
    <property type="molecule type" value="Genomic_DNA"/>
</dbReference>
<keyword evidence="1" id="KW-1133">Transmembrane helix</keyword>
<dbReference type="PhylomeDB" id="A0A0G4H2H8"/>
<name>A0A0G4H2H8_9ALVE</name>
<evidence type="ECO:0000313" key="2">
    <source>
        <dbReference type="EMBL" id="CEM37679.1"/>
    </source>
</evidence>
<protein>
    <submittedName>
        <fullName evidence="2">Uncharacterized protein</fullName>
    </submittedName>
</protein>
<feature type="transmembrane region" description="Helical" evidence="1">
    <location>
        <begin position="6"/>
        <end position="25"/>
    </location>
</feature>
<keyword evidence="1" id="KW-0812">Transmembrane</keyword>
<accession>A0A0G4H2H8</accession>
<keyword evidence="1" id="KW-0472">Membrane</keyword>
<dbReference type="VEuPathDB" id="CryptoDB:Cvel_24385"/>
<dbReference type="AlphaFoldDB" id="A0A0G4H2H8"/>
<gene>
    <name evidence="2" type="ORF">Cvel_24385</name>
</gene>
<reference evidence="2" key="1">
    <citation type="submission" date="2014-11" db="EMBL/GenBank/DDBJ databases">
        <authorList>
            <person name="Otto D Thomas"/>
            <person name="Naeem Raeece"/>
        </authorList>
    </citation>
    <scope>NUCLEOTIDE SEQUENCE</scope>
</reference>
<organism evidence="2">
    <name type="scientific">Chromera velia CCMP2878</name>
    <dbReference type="NCBI Taxonomy" id="1169474"/>
    <lineage>
        <taxon>Eukaryota</taxon>
        <taxon>Sar</taxon>
        <taxon>Alveolata</taxon>
        <taxon>Colpodellida</taxon>
        <taxon>Chromeraceae</taxon>
        <taxon>Chromera</taxon>
    </lineage>
</organism>
<evidence type="ECO:0000256" key="1">
    <source>
        <dbReference type="SAM" id="Phobius"/>
    </source>
</evidence>
<proteinExistence type="predicted"/>